<dbReference type="PANTHER" id="PTHR30383">
    <property type="entry name" value="THIOESTERASE 1/PROTEASE 1/LYSOPHOSPHOLIPASE L1"/>
    <property type="match status" value="1"/>
</dbReference>
<dbReference type="PANTHER" id="PTHR30383:SF5">
    <property type="entry name" value="SGNH HYDROLASE-TYPE ESTERASE DOMAIN-CONTAINING PROTEIN"/>
    <property type="match status" value="1"/>
</dbReference>
<evidence type="ECO:0000313" key="2">
    <source>
        <dbReference type="EMBL" id="QBE98004.1"/>
    </source>
</evidence>
<protein>
    <submittedName>
        <fullName evidence="2">Acetylxylan esterase</fullName>
        <ecNumber evidence="2">3.1.1.72</ecNumber>
    </submittedName>
</protein>
<dbReference type="SUPFAM" id="SSF52266">
    <property type="entry name" value="SGNH hydrolase"/>
    <property type="match status" value="1"/>
</dbReference>
<accession>A0A4P6LZ64</accession>
<name>A0A4P6LZ64_9FIRM</name>
<dbReference type="KEGG" id="bpro:PMF13cell1_03567"/>
<dbReference type="GO" id="GO:0004622">
    <property type="term" value="F:phosphatidylcholine lysophospholipase activity"/>
    <property type="evidence" value="ECO:0007669"/>
    <property type="project" value="TreeGrafter"/>
</dbReference>
<feature type="domain" description="SGNH hydrolase-type esterase" evidence="1">
    <location>
        <begin position="36"/>
        <end position="215"/>
    </location>
</feature>
<evidence type="ECO:0000313" key="3">
    <source>
        <dbReference type="Proteomes" id="UP000289794"/>
    </source>
</evidence>
<dbReference type="InterPro" id="IPR013830">
    <property type="entry name" value="SGNH_hydro"/>
</dbReference>
<dbReference type="RefSeq" id="WP_130181586.1">
    <property type="nucleotide sequence ID" value="NZ_CP035945.1"/>
</dbReference>
<sequence>MRQKKFSYRLLCIAVLLAVILSTLWLDHSSQTRIACVGDSITYGATIKDKSHDSYPAQLGSLLGRKYTVKNFGASGYTLQESCDRPYTSHKRYKKSLDFKPNVVLIMLGTNDTKPYNWISTEAFQDDYRQLIRSYQELSSRPNVILMSPASVFPENFNPAKPYKIQADTACEAAKAVRELAEEFGLPFIDIHEVTAKHPEFFLQDGVHPNELGAEAIAQTVYESLKTLGY</sequence>
<dbReference type="Pfam" id="PF13472">
    <property type="entry name" value="Lipase_GDSL_2"/>
    <property type="match status" value="1"/>
</dbReference>
<dbReference type="Gene3D" id="3.40.50.1110">
    <property type="entry name" value="SGNH hydrolase"/>
    <property type="match status" value="1"/>
</dbReference>
<proteinExistence type="predicted"/>
<keyword evidence="2" id="KW-0378">Hydrolase</keyword>
<organism evidence="2 3">
    <name type="scientific">Blautia producta</name>
    <dbReference type="NCBI Taxonomy" id="33035"/>
    <lineage>
        <taxon>Bacteria</taxon>
        <taxon>Bacillati</taxon>
        <taxon>Bacillota</taxon>
        <taxon>Clostridia</taxon>
        <taxon>Lachnospirales</taxon>
        <taxon>Lachnospiraceae</taxon>
        <taxon>Blautia</taxon>
    </lineage>
</organism>
<dbReference type="InterPro" id="IPR051532">
    <property type="entry name" value="Ester_Hydrolysis_Enzymes"/>
</dbReference>
<dbReference type="GO" id="GO:0046555">
    <property type="term" value="F:acetylxylan esterase activity"/>
    <property type="evidence" value="ECO:0007669"/>
    <property type="project" value="UniProtKB-EC"/>
</dbReference>
<gene>
    <name evidence="2" type="primary">axeA1_2</name>
    <name evidence="2" type="ORF">PMF13cell1_03567</name>
</gene>
<dbReference type="EMBL" id="CP035945">
    <property type="protein sequence ID" value="QBE98004.1"/>
    <property type="molecule type" value="Genomic_DNA"/>
</dbReference>
<dbReference type="EC" id="3.1.1.72" evidence="2"/>
<reference evidence="2 3" key="1">
    <citation type="submission" date="2019-01" db="EMBL/GenBank/DDBJ databases">
        <title>PMF-metabolizing Aryl O-demethylase.</title>
        <authorList>
            <person name="Kim M."/>
        </authorList>
    </citation>
    <scope>NUCLEOTIDE SEQUENCE [LARGE SCALE GENOMIC DNA]</scope>
    <source>
        <strain evidence="2 3">PMF1</strain>
    </source>
</reference>
<dbReference type="Proteomes" id="UP000289794">
    <property type="component" value="Chromosome"/>
</dbReference>
<dbReference type="AlphaFoldDB" id="A0A4P6LZ64"/>
<evidence type="ECO:0000259" key="1">
    <source>
        <dbReference type="Pfam" id="PF13472"/>
    </source>
</evidence>
<dbReference type="InterPro" id="IPR036514">
    <property type="entry name" value="SGNH_hydro_sf"/>
</dbReference>